<evidence type="ECO:0000256" key="8">
    <source>
        <dbReference type="ARBA" id="ARBA00022801"/>
    </source>
</evidence>
<dbReference type="Pfam" id="PF11867">
    <property type="entry name" value="T1RH-like_C"/>
    <property type="match status" value="1"/>
</dbReference>
<dbReference type="CDD" id="cd22332">
    <property type="entry name" value="HsdR_N"/>
    <property type="match status" value="1"/>
</dbReference>
<dbReference type="Pfam" id="PF22679">
    <property type="entry name" value="T1R_D3-like"/>
    <property type="match status" value="1"/>
</dbReference>
<dbReference type="GO" id="GO:0003677">
    <property type="term" value="F:DNA binding"/>
    <property type="evidence" value="ECO:0007669"/>
    <property type="project" value="UniProtKB-KW"/>
</dbReference>
<dbReference type="InterPro" id="IPR040980">
    <property type="entry name" value="SWI2_SNF2"/>
</dbReference>
<dbReference type="InterPro" id="IPR051268">
    <property type="entry name" value="Type-I_R_enzyme_R_subunit"/>
</dbReference>
<keyword evidence="5 11" id="KW-0547">Nucleotide-binding</keyword>
<dbReference type="GO" id="GO:0005524">
    <property type="term" value="F:ATP binding"/>
    <property type="evidence" value="ECO:0007669"/>
    <property type="project" value="UniProtKB-KW"/>
</dbReference>
<proteinExistence type="inferred from homology"/>
<dbReference type="CDD" id="cd18800">
    <property type="entry name" value="SF2_C_EcoR124I-like"/>
    <property type="match status" value="1"/>
</dbReference>
<dbReference type="NCBIfam" id="TIGR00348">
    <property type="entry name" value="hsdR"/>
    <property type="match status" value="1"/>
</dbReference>
<reference evidence="13 14" key="1">
    <citation type="submission" date="2016-08" db="EMBL/GenBank/DDBJ databases">
        <title>Complete genome sequence of Spiroplasma helicoides TABS-2 (DSM 22551).</title>
        <authorList>
            <person name="Shen W.-Y."/>
            <person name="Lo W.-S."/>
            <person name="Lai Y.-C."/>
            <person name="Kuo C.-H."/>
        </authorList>
    </citation>
    <scope>NUCLEOTIDE SEQUENCE [LARGE SCALE GENOMIC DNA]</scope>
    <source>
        <strain evidence="13 14">TABS-2</strain>
    </source>
</reference>
<dbReference type="PANTHER" id="PTHR30195">
    <property type="entry name" value="TYPE I SITE-SPECIFIC DEOXYRIBONUCLEASE PROTEIN SUBUNIT M AND R"/>
    <property type="match status" value="1"/>
</dbReference>
<dbReference type="Proteomes" id="UP000094378">
    <property type="component" value="Chromosome"/>
</dbReference>
<evidence type="ECO:0000256" key="3">
    <source>
        <dbReference type="ARBA" id="ARBA00011296"/>
    </source>
</evidence>
<feature type="domain" description="Helicase ATP-binding" evidence="12">
    <location>
        <begin position="262"/>
        <end position="442"/>
    </location>
</feature>
<dbReference type="AlphaFoldDB" id="A0A1B3SKD0"/>
<evidence type="ECO:0000256" key="4">
    <source>
        <dbReference type="ARBA" id="ARBA00022722"/>
    </source>
</evidence>
<comment type="similarity">
    <text evidence="2 11">Belongs to the HsdR family.</text>
</comment>
<dbReference type="SMART" id="SM00487">
    <property type="entry name" value="DEXDc"/>
    <property type="match status" value="1"/>
</dbReference>
<protein>
    <recommendedName>
        <fullName evidence="11">Type I restriction enzyme endonuclease subunit</fullName>
        <shortName evidence="11">R protein</shortName>
        <ecNumber evidence="11">3.1.21.3</ecNumber>
    </recommendedName>
</protein>
<comment type="function">
    <text evidence="11">Subunit R is required for both nuclease and ATPase activities, but not for modification.</text>
</comment>
<evidence type="ECO:0000256" key="6">
    <source>
        <dbReference type="ARBA" id="ARBA00022747"/>
    </source>
</evidence>
<name>A0A1B3SKD0_9MOLU</name>
<keyword evidence="8 11" id="KW-0378">Hydrolase</keyword>
<dbReference type="KEGG" id="shj:SHELI_v1c04300"/>
<dbReference type="PROSITE" id="PS51192">
    <property type="entry name" value="HELICASE_ATP_BIND_1"/>
    <property type="match status" value="1"/>
</dbReference>
<dbReference type="InterPro" id="IPR027417">
    <property type="entry name" value="P-loop_NTPase"/>
</dbReference>
<dbReference type="InterPro" id="IPR055180">
    <property type="entry name" value="HsdR_RecA-like_helicase_dom_2"/>
</dbReference>
<dbReference type="InterPro" id="IPR004473">
    <property type="entry name" value="Restrct_endonuc_typeI_HsdR"/>
</dbReference>
<dbReference type="STRING" id="216938.SHELI_v1c04300"/>
<keyword evidence="4" id="KW-0540">Nuclease</keyword>
<accession>A0A1B3SKD0</accession>
<comment type="catalytic activity">
    <reaction evidence="1 11">
        <text>Endonucleolytic cleavage of DNA to give random double-stranded fragments with terminal 5'-phosphates, ATP is simultaneously hydrolyzed.</text>
        <dbReference type="EC" id="3.1.21.3"/>
    </reaction>
</comment>
<dbReference type="PANTHER" id="PTHR30195:SF15">
    <property type="entry name" value="TYPE I RESTRICTION ENZYME HINDI ENDONUCLEASE SUBUNIT"/>
    <property type="match status" value="1"/>
</dbReference>
<dbReference type="InterPro" id="IPR014001">
    <property type="entry name" value="Helicase_ATP-bd"/>
</dbReference>
<dbReference type="Gene3D" id="3.90.1570.50">
    <property type="match status" value="1"/>
</dbReference>
<dbReference type="SUPFAM" id="SSF52540">
    <property type="entry name" value="P-loop containing nucleoside triphosphate hydrolases"/>
    <property type="match status" value="1"/>
</dbReference>
<dbReference type="InterPro" id="IPR021810">
    <property type="entry name" value="T1RH-like_C"/>
</dbReference>
<keyword evidence="14" id="KW-1185">Reference proteome</keyword>
<gene>
    <name evidence="13" type="primary">hsdR</name>
    <name evidence="13" type="ORF">SHELI_v1c04300</name>
</gene>
<dbReference type="Gene3D" id="3.40.50.300">
    <property type="entry name" value="P-loop containing nucleotide triphosphate hydrolases"/>
    <property type="match status" value="2"/>
</dbReference>
<evidence type="ECO:0000256" key="7">
    <source>
        <dbReference type="ARBA" id="ARBA00022759"/>
    </source>
</evidence>
<evidence type="ECO:0000313" key="14">
    <source>
        <dbReference type="Proteomes" id="UP000094378"/>
    </source>
</evidence>
<dbReference type="PATRIC" id="fig|216938.3.peg.436"/>
<dbReference type="EMBL" id="CP017015">
    <property type="protein sequence ID" value="AOG60381.1"/>
    <property type="molecule type" value="Genomic_DNA"/>
</dbReference>
<dbReference type="Pfam" id="PF04313">
    <property type="entry name" value="HSDR_N"/>
    <property type="match status" value="1"/>
</dbReference>
<evidence type="ECO:0000256" key="10">
    <source>
        <dbReference type="ARBA" id="ARBA00023125"/>
    </source>
</evidence>
<dbReference type="InterPro" id="IPR007409">
    <property type="entry name" value="Restrct_endonuc_type1_HsdR_N"/>
</dbReference>
<keyword evidence="7" id="KW-0255">Endonuclease</keyword>
<dbReference type="GO" id="GO:0009035">
    <property type="term" value="F:type I site-specific deoxyribonuclease activity"/>
    <property type="evidence" value="ECO:0007669"/>
    <property type="project" value="UniProtKB-EC"/>
</dbReference>
<comment type="subunit">
    <text evidence="3 11">The type I restriction/modification system is composed of three polypeptides R, M and S.</text>
</comment>
<keyword evidence="6 11" id="KW-0680">Restriction system</keyword>
<dbReference type="REBASE" id="154960">
    <property type="entry name" value="She22551ORF4310P"/>
</dbReference>
<sequence length="1020" mass="118188">MDNNFLIKEEKFENEIQNELEQLGWKVINEIDFKRRDNQEAINYNLLQKKLIELNQVSEKIANLAIMEIRKNLDSLLEMNKTAHKHLTEGIQVYDDQENRYLTVKLISDKIDENTYNYVRQFKVSNGANNRIPDITLFINGLPIVIMELKSPLALEGIEEAFNQNESLKIHNKTLWMFNVLNFVSNRLITKYGSTTASLKHFYGWNKWDIDNNSNPIKFLFNKEMIYKIINVYTFYSDENAAIKYLAGPHQIQAVENTIIRLQNTNDNRGGVVWHTQGSGKSVTMVFLSKTIMKTFKQSTILLVTDRNTLDEQLFKRFLNAQNYLRTTAVSINSRKDLIEKLDGKKHFGIYFMTVQKFTEETGVLSERDDIFILVDEAHRTQNNLDGEKKISKELKEFIIKFGYARYMRDAFPNAKITGFTGTPLMKYDKDTRAVFGDYTHVYSMNDAVADGATVPIHYEMRKPKILLNDKYLAEMDKIQNEYINTLDPNDINSQQKIDTLLKSVNISQVLDDEQVIEAKSIDMLNHLKSREGLLNGKAMIVANSRKGAFRYYSSILKNFPEYKDKVILVITESNKDTNPEMIDAIVKKRDVNQVASEFRKPNSKYKVAIVVDMWLTGFDVPDLDVMYLDKILKWHNLMQAIARVNRTFEDPKTKKVKETGLIVDYIGIWKFLADALIQYASGSGESLDINIEDVQKALEKLNELFMIVNDHYIKDLLKFNELNSQERYNFIMKSLNSILELPVEEKNKFVKLARKSKRLFKIAYSSISENESTIAKCIEIVNSLLTSTSIQRDINLALTIEALKKAIEKAIDTRVTDVEILESKLSKDINEVANILATEAESLIKTAPRVALELLKHSIEAQIQQIERIRPFFAKMASEKLKEIIEKIEKIDDIQKVIELLKELAREIMYENNKELDFQDPQLQAFFEVISNDEYLHYNKNSEVLRQIAIDLMDSVKENFTDQFSNNPKVQTKVLIELKKILKTKYGYPPEKLGGLSGILIDRIKNEIKINESYFRKDD</sequence>
<evidence type="ECO:0000256" key="5">
    <source>
        <dbReference type="ARBA" id="ARBA00022741"/>
    </source>
</evidence>
<evidence type="ECO:0000313" key="13">
    <source>
        <dbReference type="EMBL" id="AOG60381.1"/>
    </source>
</evidence>
<keyword evidence="9 11" id="KW-0067">ATP-binding</keyword>
<dbReference type="GO" id="GO:0009307">
    <property type="term" value="P:DNA restriction-modification system"/>
    <property type="evidence" value="ECO:0007669"/>
    <property type="project" value="UniProtKB-KW"/>
</dbReference>
<dbReference type="EC" id="3.1.21.3" evidence="11"/>
<dbReference type="Pfam" id="PF18766">
    <property type="entry name" value="SWI2_SNF2"/>
    <property type="match status" value="1"/>
</dbReference>
<evidence type="ECO:0000256" key="9">
    <source>
        <dbReference type="ARBA" id="ARBA00022840"/>
    </source>
</evidence>
<organism evidence="13 14">
    <name type="scientific">Spiroplasma helicoides</name>
    <dbReference type="NCBI Taxonomy" id="216938"/>
    <lineage>
        <taxon>Bacteria</taxon>
        <taxon>Bacillati</taxon>
        <taxon>Mycoplasmatota</taxon>
        <taxon>Mollicutes</taxon>
        <taxon>Entomoplasmatales</taxon>
        <taxon>Spiroplasmataceae</taxon>
        <taxon>Spiroplasma</taxon>
    </lineage>
</organism>
<evidence type="ECO:0000256" key="1">
    <source>
        <dbReference type="ARBA" id="ARBA00000851"/>
    </source>
</evidence>
<evidence type="ECO:0000256" key="2">
    <source>
        <dbReference type="ARBA" id="ARBA00008598"/>
    </source>
</evidence>
<dbReference type="RefSeq" id="WP_069116276.1">
    <property type="nucleotide sequence ID" value="NZ_CP017015.1"/>
</dbReference>
<evidence type="ECO:0000256" key="11">
    <source>
        <dbReference type="RuleBase" id="RU364115"/>
    </source>
</evidence>
<evidence type="ECO:0000259" key="12">
    <source>
        <dbReference type="PROSITE" id="PS51192"/>
    </source>
</evidence>
<dbReference type="OrthoDB" id="9758243at2"/>
<keyword evidence="10 11" id="KW-0238">DNA-binding</keyword>